<name>A0ABY2VRY5_9GAMM</name>
<sequence length="173" mass="18333">MNKFSLHHVFSSMNLFIKANGKHKEIARSDCSLVSGGSLAIKPPKIAASETNKRPKATTTAIHNDTCSFIGGGTAYKAPRKANSTEVLNTNSANAIKSPKLQNRTHELSAQICTLVGGSVTPYKKPKATASMRALPIDSCTSVFGGTGAYKRPRATAIDVNYDSIPPVDISQG</sequence>
<proteinExistence type="predicted"/>
<comment type="caution">
    <text evidence="1">The sequence shown here is derived from an EMBL/GenBank/DDBJ whole genome shotgun (WGS) entry which is preliminary data.</text>
</comment>
<protein>
    <submittedName>
        <fullName evidence="1">Uncharacterized protein</fullName>
    </submittedName>
</protein>
<accession>A0ABY2VRY5</accession>
<dbReference type="Proteomes" id="UP000307164">
    <property type="component" value="Unassembled WGS sequence"/>
</dbReference>
<evidence type="ECO:0000313" key="1">
    <source>
        <dbReference type="EMBL" id="TMO69053.1"/>
    </source>
</evidence>
<organism evidence="1 2">
    <name type="scientific">Pseudoalteromonas aurantia</name>
    <dbReference type="NCBI Taxonomy" id="43654"/>
    <lineage>
        <taxon>Bacteria</taxon>
        <taxon>Pseudomonadati</taxon>
        <taxon>Pseudomonadota</taxon>
        <taxon>Gammaproteobacteria</taxon>
        <taxon>Alteromonadales</taxon>
        <taxon>Pseudoalteromonadaceae</taxon>
        <taxon>Pseudoalteromonas</taxon>
    </lineage>
</organism>
<reference evidence="2" key="1">
    <citation type="submission" date="2019-06" db="EMBL/GenBank/DDBJ databases">
        <title>Co-occurence of chitin degradation, pigmentation and bioactivity in marine Pseudoalteromonas.</title>
        <authorList>
            <person name="Sonnenschein E.C."/>
            <person name="Bech P.K."/>
        </authorList>
    </citation>
    <scope>NUCLEOTIDE SEQUENCE [LARGE SCALE GENOMIC DNA]</scope>
    <source>
        <strain evidence="2">S3895</strain>
    </source>
</reference>
<dbReference type="RefSeq" id="WP_138676041.1">
    <property type="nucleotide sequence ID" value="NZ_PNBW01000188.1"/>
</dbReference>
<gene>
    <name evidence="1" type="ORF">CWC20_21000</name>
</gene>
<evidence type="ECO:0000313" key="2">
    <source>
        <dbReference type="Proteomes" id="UP000307164"/>
    </source>
</evidence>
<keyword evidence="2" id="KW-1185">Reference proteome</keyword>
<dbReference type="EMBL" id="PNBW01000188">
    <property type="protein sequence ID" value="TMO69053.1"/>
    <property type="molecule type" value="Genomic_DNA"/>
</dbReference>